<organism evidence="1 2">
    <name type="scientific">Streptomyces violaceusniger</name>
    <dbReference type="NCBI Taxonomy" id="68280"/>
    <lineage>
        <taxon>Bacteria</taxon>
        <taxon>Bacillati</taxon>
        <taxon>Actinomycetota</taxon>
        <taxon>Actinomycetes</taxon>
        <taxon>Kitasatosporales</taxon>
        <taxon>Streptomycetaceae</taxon>
        <taxon>Streptomyces</taxon>
        <taxon>Streptomyces violaceusniger group</taxon>
    </lineage>
</organism>
<accession>A0A4D4L1V4</accession>
<comment type="caution">
    <text evidence="1">The sequence shown here is derived from an EMBL/GenBank/DDBJ whole genome shotgun (WGS) entry which is preliminary data.</text>
</comment>
<reference evidence="1 2" key="1">
    <citation type="journal article" date="2020" name="Int. J. Syst. Evol. Microbiol.">
        <title>Reclassification of Streptomyces castelarensis and Streptomyces sporoclivatus as later heterotypic synonyms of Streptomyces antimycoticus.</title>
        <authorList>
            <person name="Komaki H."/>
            <person name="Tamura T."/>
        </authorList>
    </citation>
    <scope>NUCLEOTIDE SEQUENCE [LARGE SCALE GENOMIC DNA]</scope>
    <source>
        <strain evidence="1 2">NBRC 13459</strain>
    </source>
</reference>
<proteinExistence type="predicted"/>
<name>A0A4D4L1V4_STRVO</name>
<evidence type="ECO:0000313" key="2">
    <source>
        <dbReference type="Proteomes" id="UP000301309"/>
    </source>
</evidence>
<dbReference type="RefSeq" id="WP_344597988.1">
    <property type="nucleotide sequence ID" value="NZ_BAAASO010000059.1"/>
</dbReference>
<sequence length="44" mass="4740">MIGYLRTAQPFDAAYAIGSLAFTDPHRSLPALRDGLRPGAPLIK</sequence>
<dbReference type="EMBL" id="BJHW01000001">
    <property type="protein sequence ID" value="GDY53146.1"/>
    <property type="molecule type" value="Genomic_DNA"/>
</dbReference>
<evidence type="ECO:0000313" key="1">
    <source>
        <dbReference type="EMBL" id="GDY53146.1"/>
    </source>
</evidence>
<protein>
    <submittedName>
        <fullName evidence="1">Uncharacterized protein</fullName>
    </submittedName>
</protein>
<dbReference type="Proteomes" id="UP000301309">
    <property type="component" value="Unassembled WGS sequence"/>
</dbReference>
<dbReference type="AlphaFoldDB" id="A0A4D4L1V4"/>
<keyword evidence="2" id="KW-1185">Reference proteome</keyword>
<gene>
    <name evidence="1" type="ORF">SVIO_037690</name>
</gene>